<evidence type="ECO:0000256" key="3">
    <source>
        <dbReference type="ARBA" id="ARBA00022490"/>
    </source>
</evidence>
<dbReference type="CDD" id="cd11363">
    <property type="entry name" value="RNase_PH_PNPase_1"/>
    <property type="match status" value="1"/>
</dbReference>
<dbReference type="InterPro" id="IPR004088">
    <property type="entry name" value="KH_dom_type_1"/>
</dbReference>
<dbReference type="RefSeq" id="WP_039854852.1">
    <property type="nucleotide sequence ID" value="NZ_AP018946.1"/>
</dbReference>
<dbReference type="PROSITE" id="PS50084">
    <property type="entry name" value="KH_TYPE_1"/>
    <property type="match status" value="1"/>
</dbReference>
<dbReference type="PIRSF" id="PIRSF005499">
    <property type="entry name" value="PNPase"/>
    <property type="match status" value="1"/>
</dbReference>
<feature type="binding site" evidence="9">
    <location>
        <position position="492"/>
    </location>
    <ligand>
        <name>Mg(2+)</name>
        <dbReference type="ChEBI" id="CHEBI:18420"/>
    </ligand>
</feature>
<dbReference type="InterPro" id="IPR003029">
    <property type="entry name" value="S1_domain"/>
</dbReference>
<keyword evidence="6 9" id="KW-0479">Metal-binding</keyword>
<keyword evidence="7 9" id="KW-0460">Magnesium</keyword>
<dbReference type="GO" id="GO:0000287">
    <property type="term" value="F:magnesium ion binding"/>
    <property type="evidence" value="ECO:0007669"/>
    <property type="project" value="UniProtKB-UniRule"/>
</dbReference>
<dbReference type="InterPro" id="IPR020568">
    <property type="entry name" value="Ribosomal_Su5_D2-typ_SF"/>
</dbReference>
<dbReference type="FunFam" id="3.30.1370.10:FF:000001">
    <property type="entry name" value="Polyribonucleotide nucleotidyltransferase"/>
    <property type="match status" value="1"/>
</dbReference>
<dbReference type="Pfam" id="PF00575">
    <property type="entry name" value="S1"/>
    <property type="match status" value="1"/>
</dbReference>
<organism evidence="11 12">
    <name type="scientific">Providencia rustigianii</name>
    <dbReference type="NCBI Taxonomy" id="158850"/>
    <lineage>
        <taxon>Bacteria</taxon>
        <taxon>Pseudomonadati</taxon>
        <taxon>Pseudomonadota</taxon>
        <taxon>Gammaproteobacteria</taxon>
        <taxon>Enterobacterales</taxon>
        <taxon>Morganellaceae</taxon>
        <taxon>Providencia</taxon>
    </lineage>
</organism>
<evidence type="ECO:0000313" key="11">
    <source>
        <dbReference type="EMBL" id="SUC37065.1"/>
    </source>
</evidence>
<dbReference type="FunFam" id="3.30.230.70:FF:000002">
    <property type="entry name" value="Polyribonucleotide nucleotidyltransferase"/>
    <property type="match status" value="1"/>
</dbReference>
<keyword evidence="3 9" id="KW-0963">Cytoplasm</keyword>
<dbReference type="InterPro" id="IPR004087">
    <property type="entry name" value="KH_dom"/>
</dbReference>
<evidence type="ECO:0000256" key="5">
    <source>
        <dbReference type="ARBA" id="ARBA00022695"/>
    </source>
</evidence>
<dbReference type="Gene3D" id="2.40.50.140">
    <property type="entry name" value="Nucleic acid-binding proteins"/>
    <property type="match status" value="1"/>
</dbReference>
<gene>
    <name evidence="9 11" type="primary">pnp</name>
    <name evidence="11" type="ORF">NCTC12026_03511</name>
</gene>
<accession>A0A379G7Y9</accession>
<dbReference type="CDD" id="cd11364">
    <property type="entry name" value="RNase_PH_PNPase_2"/>
    <property type="match status" value="1"/>
</dbReference>
<dbReference type="FunFam" id="3.30.230.70:FF:000001">
    <property type="entry name" value="Polyribonucleotide nucleotidyltransferase"/>
    <property type="match status" value="1"/>
</dbReference>
<dbReference type="SUPFAM" id="SSF54791">
    <property type="entry name" value="Eukaryotic type KH-domain (KH-domain type I)"/>
    <property type="match status" value="1"/>
</dbReference>
<dbReference type="InterPro" id="IPR001247">
    <property type="entry name" value="ExoRNase_PH_dom1"/>
</dbReference>
<dbReference type="FunFam" id="2.40.50.140:FF:000023">
    <property type="entry name" value="Polyribonucleotide nucleotidyltransferase"/>
    <property type="match status" value="1"/>
</dbReference>
<dbReference type="GO" id="GO:0005829">
    <property type="term" value="C:cytosol"/>
    <property type="evidence" value="ECO:0007669"/>
    <property type="project" value="TreeGrafter"/>
</dbReference>
<evidence type="ECO:0000256" key="9">
    <source>
        <dbReference type="HAMAP-Rule" id="MF_01595"/>
    </source>
</evidence>
<feature type="domain" description="S1 motif" evidence="10">
    <location>
        <begin position="622"/>
        <end position="690"/>
    </location>
</feature>
<comment type="catalytic activity">
    <reaction evidence="9">
        <text>RNA(n+1) + phosphate = RNA(n) + a ribonucleoside 5'-diphosphate</text>
        <dbReference type="Rhea" id="RHEA:22096"/>
        <dbReference type="Rhea" id="RHEA-COMP:14527"/>
        <dbReference type="Rhea" id="RHEA-COMP:17342"/>
        <dbReference type="ChEBI" id="CHEBI:43474"/>
        <dbReference type="ChEBI" id="CHEBI:57930"/>
        <dbReference type="ChEBI" id="CHEBI:140395"/>
        <dbReference type="EC" id="2.7.7.8"/>
    </reaction>
</comment>
<dbReference type="EC" id="2.7.7.8" evidence="9"/>
<dbReference type="InterPro" id="IPR015848">
    <property type="entry name" value="PNPase_PH_RNA-bd_bac/org-type"/>
</dbReference>
<dbReference type="Proteomes" id="UP000255129">
    <property type="component" value="Unassembled WGS sequence"/>
</dbReference>
<keyword evidence="8 9" id="KW-0694">RNA-binding</keyword>
<dbReference type="CDD" id="cd02393">
    <property type="entry name" value="KH-I_PNPase"/>
    <property type="match status" value="1"/>
</dbReference>
<dbReference type="GO" id="GO:0003723">
    <property type="term" value="F:RNA binding"/>
    <property type="evidence" value="ECO:0007669"/>
    <property type="project" value="UniProtKB-UniRule"/>
</dbReference>
<reference evidence="11 12" key="1">
    <citation type="submission" date="2018-06" db="EMBL/GenBank/DDBJ databases">
        <authorList>
            <consortium name="Pathogen Informatics"/>
            <person name="Doyle S."/>
        </authorList>
    </citation>
    <scope>NUCLEOTIDE SEQUENCE [LARGE SCALE GENOMIC DNA]</scope>
    <source>
        <strain evidence="11 12">NCTC12026</strain>
    </source>
</reference>
<dbReference type="SUPFAM" id="SSF55666">
    <property type="entry name" value="Ribonuclease PH domain 2-like"/>
    <property type="match status" value="2"/>
</dbReference>
<dbReference type="Gene3D" id="3.30.1370.10">
    <property type="entry name" value="K Homology domain, type 1"/>
    <property type="match status" value="1"/>
</dbReference>
<evidence type="ECO:0000256" key="4">
    <source>
        <dbReference type="ARBA" id="ARBA00022679"/>
    </source>
</evidence>
<proteinExistence type="inferred from homology"/>
<comment type="cofactor">
    <cofactor evidence="9">
        <name>Mg(2+)</name>
        <dbReference type="ChEBI" id="CHEBI:18420"/>
    </cofactor>
</comment>
<sequence>MLNPIVRKFQYGQHTVTLETGMIARQATAAVMVNMDDTAVFVTAVAQKKVKEGQDFFPLTVNYQERTYAAGRIPGSFFRREGRPGEGETLVARLIDRPLRPLFPEGFLNEIQIIATVVSVNPQVNPDIVAMIGASAALALSGVPFNGPIGAARVGYINDQYVLNPTADELKSSRLDLVVAGTDSAVLMVESEAELLSEEQMLGAVVFGHDQQQVVIQNINDLVKEAGKEKWDWQPEPVNQALKDRIAALAESRMGDAYRITEKQERYAQVNLIKEEVTAALLAEDENVDLSEVSDILAHLEKQVVRSRVIRGEPRIDGREKDMVRALDVRTGVLPRTHGSALFTRGETQALVTATLGTERDAQVIDQLMGEYTDRFLFHYNFPPYSVGETGMVGSPKRREIGHGRLAKRGVLAVMPSHADFPYTIRVVSEITESNGSSSMASVCGASLALMDAGVPIKAAVAGIAMGLVKEGNDFVVLSDILGDEDHLGDMDFKVAGSREGISALQMDIKIEGITREIMQVALNQAKGARLHILGTMEQAINGPREEISEFAPRIYTIRISPDKIKDVIGKGGSVIRALTEETGTTIEIEDDGTVKIAATDGLKAKEAIRRIEDITAEVEVGRIYPGKVTRIVDFGAFVAIGGGKEGLVHISQIADKRVEKVTDYLQMGQEVPVKVLEIDRQGRIRLSMKEAVVSEEAPAQQDSAE</sequence>
<comment type="similarity">
    <text evidence="2 9">Belongs to the polyribonucleotide nucleotidyltransferase family.</text>
</comment>
<dbReference type="PROSITE" id="PS50126">
    <property type="entry name" value="S1"/>
    <property type="match status" value="1"/>
</dbReference>
<keyword evidence="4 9" id="KW-0808">Transferase</keyword>
<dbReference type="PANTHER" id="PTHR11252">
    <property type="entry name" value="POLYRIBONUCLEOTIDE NUCLEOTIDYLTRANSFERASE"/>
    <property type="match status" value="1"/>
</dbReference>
<dbReference type="AlphaFoldDB" id="A0A379G7Y9"/>
<dbReference type="Pfam" id="PF03725">
    <property type="entry name" value="RNase_PH_C"/>
    <property type="match status" value="1"/>
</dbReference>
<dbReference type="GO" id="GO:0006396">
    <property type="term" value="P:RNA processing"/>
    <property type="evidence" value="ECO:0007669"/>
    <property type="project" value="InterPro"/>
</dbReference>
<dbReference type="InterPro" id="IPR036345">
    <property type="entry name" value="ExoRNase_PH_dom2_sf"/>
</dbReference>
<protein>
    <recommendedName>
        <fullName evidence="9">Polyribonucleotide nucleotidyltransferase</fullName>
        <ecNumber evidence="9">2.7.7.8</ecNumber>
    </recommendedName>
    <alternativeName>
        <fullName evidence="9">Polynucleotide phosphorylase</fullName>
        <shortName evidence="9">PNPase</shortName>
    </alternativeName>
</protein>
<evidence type="ECO:0000259" key="10">
    <source>
        <dbReference type="PROSITE" id="PS50126"/>
    </source>
</evidence>
<dbReference type="InterPro" id="IPR012162">
    <property type="entry name" value="PNPase"/>
</dbReference>
<dbReference type="SUPFAM" id="SSF50249">
    <property type="entry name" value="Nucleic acid-binding proteins"/>
    <property type="match status" value="1"/>
</dbReference>
<dbReference type="SUPFAM" id="SSF54211">
    <property type="entry name" value="Ribosomal protein S5 domain 2-like"/>
    <property type="match status" value="2"/>
</dbReference>
<dbReference type="GO" id="GO:0004654">
    <property type="term" value="F:polyribonucleotide nucleotidyltransferase activity"/>
    <property type="evidence" value="ECO:0007669"/>
    <property type="project" value="UniProtKB-UniRule"/>
</dbReference>
<dbReference type="CDD" id="cd04472">
    <property type="entry name" value="S1_PNPase"/>
    <property type="match status" value="1"/>
</dbReference>
<dbReference type="Gene3D" id="3.30.230.70">
    <property type="entry name" value="GHMP Kinase, N-terminal domain"/>
    <property type="match status" value="2"/>
</dbReference>
<dbReference type="InterPro" id="IPR027408">
    <property type="entry name" value="PNPase/RNase_PH_dom_sf"/>
</dbReference>
<dbReference type="InterPro" id="IPR036612">
    <property type="entry name" value="KH_dom_type_1_sf"/>
</dbReference>
<dbReference type="NCBIfam" id="TIGR03591">
    <property type="entry name" value="polynuc_phos"/>
    <property type="match status" value="1"/>
</dbReference>
<dbReference type="NCBIfam" id="NF008805">
    <property type="entry name" value="PRK11824.1"/>
    <property type="match status" value="1"/>
</dbReference>
<name>A0A379G7Y9_9GAMM</name>
<evidence type="ECO:0000256" key="7">
    <source>
        <dbReference type="ARBA" id="ARBA00022842"/>
    </source>
</evidence>
<evidence type="ECO:0000313" key="12">
    <source>
        <dbReference type="Proteomes" id="UP000255129"/>
    </source>
</evidence>
<dbReference type="SMART" id="SM00316">
    <property type="entry name" value="S1"/>
    <property type="match status" value="1"/>
</dbReference>
<comment type="function">
    <text evidence="9">Involved in mRNA degradation. Catalyzes the phosphorolysis of single-stranded polyribonucleotides processively in the 3'- to 5'-direction.</text>
</comment>
<dbReference type="GO" id="GO:0006402">
    <property type="term" value="P:mRNA catabolic process"/>
    <property type="evidence" value="ECO:0007669"/>
    <property type="project" value="UniProtKB-UniRule"/>
</dbReference>
<dbReference type="Pfam" id="PF00013">
    <property type="entry name" value="KH_1"/>
    <property type="match status" value="1"/>
</dbReference>
<feature type="binding site" evidence="9">
    <location>
        <position position="486"/>
    </location>
    <ligand>
        <name>Mg(2+)</name>
        <dbReference type="ChEBI" id="CHEBI:18420"/>
    </ligand>
</feature>
<dbReference type="GO" id="GO:0000175">
    <property type="term" value="F:3'-5'-RNA exonuclease activity"/>
    <property type="evidence" value="ECO:0007669"/>
    <property type="project" value="TreeGrafter"/>
</dbReference>
<evidence type="ECO:0000256" key="8">
    <source>
        <dbReference type="ARBA" id="ARBA00022884"/>
    </source>
</evidence>
<dbReference type="GeneID" id="93422720"/>
<dbReference type="HAMAP" id="MF_01595">
    <property type="entry name" value="PNPase"/>
    <property type="match status" value="1"/>
</dbReference>
<comment type="subunit">
    <text evidence="9">Component of the RNA degradosome, which is a multiprotein complex involved in RNA processing and mRNA degradation.</text>
</comment>
<evidence type="ECO:0000256" key="1">
    <source>
        <dbReference type="ARBA" id="ARBA00004496"/>
    </source>
</evidence>
<comment type="subcellular location">
    <subcellularLocation>
        <location evidence="1 9">Cytoplasm</location>
    </subcellularLocation>
</comment>
<dbReference type="PANTHER" id="PTHR11252:SF0">
    <property type="entry name" value="POLYRIBONUCLEOTIDE NUCLEOTIDYLTRANSFERASE 1, MITOCHONDRIAL"/>
    <property type="match status" value="1"/>
</dbReference>
<dbReference type="InterPro" id="IPR015847">
    <property type="entry name" value="ExoRNase_PH_dom2"/>
</dbReference>
<dbReference type="InterPro" id="IPR012340">
    <property type="entry name" value="NA-bd_OB-fold"/>
</dbReference>
<dbReference type="EMBL" id="UGUA01000002">
    <property type="protein sequence ID" value="SUC37065.1"/>
    <property type="molecule type" value="Genomic_DNA"/>
</dbReference>
<evidence type="ECO:0000256" key="6">
    <source>
        <dbReference type="ARBA" id="ARBA00022723"/>
    </source>
</evidence>
<keyword evidence="5 9" id="KW-0548">Nucleotidyltransferase</keyword>
<evidence type="ECO:0000256" key="2">
    <source>
        <dbReference type="ARBA" id="ARBA00007404"/>
    </source>
</evidence>
<dbReference type="Pfam" id="PF01138">
    <property type="entry name" value="RNase_PH"/>
    <property type="match status" value="2"/>
</dbReference>
<dbReference type="SMART" id="SM00322">
    <property type="entry name" value="KH"/>
    <property type="match status" value="1"/>
</dbReference>
<dbReference type="Pfam" id="PF03726">
    <property type="entry name" value="PNPase"/>
    <property type="match status" value="1"/>
</dbReference>
<dbReference type="OrthoDB" id="9804305at2"/>